<dbReference type="Pfam" id="PF21088">
    <property type="entry name" value="MS_channel_1st"/>
    <property type="match status" value="1"/>
</dbReference>
<evidence type="ECO:0000256" key="1">
    <source>
        <dbReference type="ARBA" id="ARBA00004651"/>
    </source>
</evidence>
<dbReference type="SUPFAM" id="SSF82861">
    <property type="entry name" value="Mechanosensitive channel protein MscS (YggB), transmembrane region"/>
    <property type="match status" value="1"/>
</dbReference>
<feature type="domain" description="Mechanosensitive ion channel MscS" evidence="8">
    <location>
        <begin position="103"/>
        <end position="165"/>
    </location>
</feature>
<organism evidence="10 11">
    <name type="scientific">Candidatus Coprovicinus avistercoris</name>
    <dbReference type="NCBI Taxonomy" id="2840754"/>
    <lineage>
        <taxon>Bacteria</taxon>
        <taxon>Bacillati</taxon>
        <taxon>Actinomycetota</taxon>
        <taxon>Coriobacteriia</taxon>
        <taxon>Coriobacteriales</taxon>
        <taxon>Coriobacteriaceae</taxon>
        <taxon>Coriobacteriaceae incertae sedis</taxon>
        <taxon>Candidatus Coprovicinus</taxon>
    </lineage>
</organism>
<feature type="domain" description="Mechanosensitive ion channel transmembrane helices 2/3" evidence="9">
    <location>
        <begin position="65"/>
        <end position="102"/>
    </location>
</feature>
<reference evidence="10" key="2">
    <citation type="journal article" date="2021" name="PeerJ">
        <title>Extensive microbial diversity within the chicken gut microbiome revealed by metagenomics and culture.</title>
        <authorList>
            <person name="Gilroy R."/>
            <person name="Ravi A."/>
            <person name="Getino M."/>
            <person name="Pursley I."/>
            <person name="Horton D.L."/>
            <person name="Alikhan N.F."/>
            <person name="Baker D."/>
            <person name="Gharbi K."/>
            <person name="Hall N."/>
            <person name="Watson M."/>
            <person name="Adriaenssens E.M."/>
            <person name="Foster-Nyarko E."/>
            <person name="Jarju S."/>
            <person name="Secka A."/>
            <person name="Antonio M."/>
            <person name="Oren A."/>
            <person name="Chaudhuri R.R."/>
            <person name="La Ragione R."/>
            <person name="Hildebrand F."/>
            <person name="Pallen M.J."/>
        </authorList>
    </citation>
    <scope>NUCLEOTIDE SEQUENCE</scope>
    <source>
        <strain evidence="10">ChiHjej12B11-29160</strain>
    </source>
</reference>
<gene>
    <name evidence="10" type="ORF">IAD17_07310</name>
</gene>
<evidence type="ECO:0000256" key="3">
    <source>
        <dbReference type="ARBA" id="ARBA00022475"/>
    </source>
</evidence>
<comment type="similarity">
    <text evidence="2">Belongs to the MscS (TC 1.A.23) family.</text>
</comment>
<keyword evidence="3" id="KW-1003">Cell membrane</keyword>
<evidence type="ECO:0000313" key="11">
    <source>
        <dbReference type="Proteomes" id="UP000824078"/>
    </source>
</evidence>
<feature type="transmembrane region" description="Helical" evidence="7">
    <location>
        <begin position="20"/>
        <end position="37"/>
    </location>
</feature>
<dbReference type="GO" id="GO:0008381">
    <property type="term" value="F:mechanosensitive monoatomic ion channel activity"/>
    <property type="evidence" value="ECO:0007669"/>
    <property type="project" value="InterPro"/>
</dbReference>
<dbReference type="SUPFAM" id="SSF50182">
    <property type="entry name" value="Sm-like ribonucleoproteins"/>
    <property type="match status" value="1"/>
</dbReference>
<dbReference type="InterPro" id="IPR011014">
    <property type="entry name" value="MscS_channel_TM-2"/>
</dbReference>
<dbReference type="Proteomes" id="UP000824078">
    <property type="component" value="Unassembled WGS sequence"/>
</dbReference>
<dbReference type="GO" id="GO:0005886">
    <property type="term" value="C:plasma membrane"/>
    <property type="evidence" value="ECO:0007669"/>
    <property type="project" value="UniProtKB-SubCell"/>
</dbReference>
<reference evidence="10" key="1">
    <citation type="submission" date="2020-10" db="EMBL/GenBank/DDBJ databases">
        <authorList>
            <person name="Gilroy R."/>
        </authorList>
    </citation>
    <scope>NUCLEOTIDE SEQUENCE</scope>
    <source>
        <strain evidence="10">ChiHjej12B11-29160</strain>
    </source>
</reference>
<dbReference type="PANTHER" id="PTHR30221">
    <property type="entry name" value="SMALL-CONDUCTANCE MECHANOSENSITIVE CHANNEL"/>
    <property type="match status" value="1"/>
</dbReference>
<protein>
    <submittedName>
        <fullName evidence="10">Mechanosensitive ion channel</fullName>
    </submittedName>
</protein>
<dbReference type="EMBL" id="DVMQ01000018">
    <property type="protein sequence ID" value="HIU24714.1"/>
    <property type="molecule type" value="Genomic_DNA"/>
</dbReference>
<evidence type="ECO:0000313" key="10">
    <source>
        <dbReference type="EMBL" id="HIU24714.1"/>
    </source>
</evidence>
<dbReference type="Gene3D" id="2.30.30.60">
    <property type="match status" value="1"/>
</dbReference>
<evidence type="ECO:0000256" key="5">
    <source>
        <dbReference type="ARBA" id="ARBA00022989"/>
    </source>
</evidence>
<evidence type="ECO:0000259" key="9">
    <source>
        <dbReference type="Pfam" id="PF21088"/>
    </source>
</evidence>
<dbReference type="InterPro" id="IPR023408">
    <property type="entry name" value="MscS_beta-dom_sf"/>
</dbReference>
<keyword evidence="6 7" id="KW-0472">Membrane</keyword>
<keyword evidence="5 7" id="KW-1133">Transmembrane helix</keyword>
<sequence>MSDIFNMIQEILAKPWVRTLIWFVILVLATKILANLVAKLLRHMLRSEENPLPSSSIIVNIARGTVWALGASVILDTCFNVNVSAFIAALGVGGIALSLGFQDTLSNLIGGLQLTFMRVVVPGDLIEVGNAKGRVHDVGWRHTTIDTATDGTVIIPNSVLSKTSFSKLSDDAAVSVPIAGTFADETLDTYAKSIEGSAQKAAESICAITSNPKVQVRFTEITESGFKGQIDLRVADPQAVSAVTDSIVRAVAPFTRA</sequence>
<name>A0A9D1L4L1_9ACTN</name>
<dbReference type="InterPro" id="IPR006685">
    <property type="entry name" value="MscS_channel_2nd"/>
</dbReference>
<evidence type="ECO:0000256" key="6">
    <source>
        <dbReference type="ARBA" id="ARBA00023136"/>
    </source>
</evidence>
<dbReference type="InterPro" id="IPR049142">
    <property type="entry name" value="MS_channel_1st"/>
</dbReference>
<comment type="caution">
    <text evidence="10">The sequence shown here is derived from an EMBL/GenBank/DDBJ whole genome shotgun (WGS) entry which is preliminary data.</text>
</comment>
<dbReference type="Pfam" id="PF00924">
    <property type="entry name" value="MS_channel_2nd"/>
    <property type="match status" value="1"/>
</dbReference>
<dbReference type="PANTHER" id="PTHR30221:SF1">
    <property type="entry name" value="SMALL-CONDUCTANCE MECHANOSENSITIVE CHANNEL"/>
    <property type="match status" value="1"/>
</dbReference>
<dbReference type="Gene3D" id="1.10.287.1260">
    <property type="match status" value="1"/>
</dbReference>
<proteinExistence type="inferred from homology"/>
<evidence type="ECO:0000256" key="7">
    <source>
        <dbReference type="SAM" id="Phobius"/>
    </source>
</evidence>
<evidence type="ECO:0000256" key="2">
    <source>
        <dbReference type="ARBA" id="ARBA00008017"/>
    </source>
</evidence>
<dbReference type="AlphaFoldDB" id="A0A9D1L4L1"/>
<dbReference type="InterPro" id="IPR045275">
    <property type="entry name" value="MscS_archaea/bacteria_type"/>
</dbReference>
<keyword evidence="4 7" id="KW-0812">Transmembrane</keyword>
<comment type="subcellular location">
    <subcellularLocation>
        <location evidence="1">Cell membrane</location>
        <topology evidence="1">Multi-pass membrane protein</topology>
    </subcellularLocation>
</comment>
<evidence type="ECO:0000259" key="8">
    <source>
        <dbReference type="Pfam" id="PF00924"/>
    </source>
</evidence>
<accession>A0A9D1L4L1</accession>
<feature type="transmembrane region" description="Helical" evidence="7">
    <location>
        <begin position="81"/>
        <end position="101"/>
    </location>
</feature>
<dbReference type="InterPro" id="IPR010920">
    <property type="entry name" value="LSM_dom_sf"/>
</dbReference>
<evidence type="ECO:0000256" key="4">
    <source>
        <dbReference type="ARBA" id="ARBA00022692"/>
    </source>
</evidence>